<sequence>MVVIIPTLPRDICNYKFLSVFEVLLRFGNEYMGSAVECIAGPKARNHWLRMLTSSFILFQIRVPFKKHLKIQNFTFGNTPCRLYSPVDVKSKACIIFIHGGGWCLMNAKYFDYIMSAIVKDLGCSILSIDYGLAPRNVFPVGLNQCWVAIEDFYLNHADNLSIDKTRLAILADSAGGNIAGALAQRSARLGKNYFKCQILVYPITSCLDFQNSSYKEYYEKYNKTGLLNPEGVARWMLFYLGIEATKENVKKVMRNQHISDKLRQDFNLKSECKHQVDLKLSEKFEEFARNPDFCILKSKDLRLLPKTLVITAGYDICFEESYEYYCAMKSEGVQATWKHFPTAFHGILNLAGSQTQKAVKREITDYIRKNLF</sequence>
<evidence type="ECO:0000313" key="1">
    <source>
        <dbReference type="Proteomes" id="UP000095286"/>
    </source>
</evidence>
<protein>
    <submittedName>
        <fullName evidence="2">Abhydrolase_3 domain-containing protein</fullName>
    </submittedName>
</protein>
<dbReference type="WBParaSite" id="RSKR_0000668200.1">
    <property type="protein sequence ID" value="RSKR_0000668200.1"/>
    <property type="gene ID" value="RSKR_0000668200"/>
</dbReference>
<reference evidence="2" key="1">
    <citation type="submission" date="2016-11" db="UniProtKB">
        <authorList>
            <consortium name="WormBaseParasite"/>
        </authorList>
    </citation>
    <scope>IDENTIFICATION</scope>
    <source>
        <strain evidence="2">KR3021</strain>
    </source>
</reference>
<accession>A0AC35U2W7</accession>
<evidence type="ECO:0000313" key="2">
    <source>
        <dbReference type="WBParaSite" id="RSKR_0000668200.1"/>
    </source>
</evidence>
<proteinExistence type="predicted"/>
<dbReference type="Proteomes" id="UP000095286">
    <property type="component" value="Unplaced"/>
</dbReference>
<name>A0AC35U2W7_9BILA</name>
<organism evidence="1 2">
    <name type="scientific">Rhabditophanes sp. KR3021</name>
    <dbReference type="NCBI Taxonomy" id="114890"/>
    <lineage>
        <taxon>Eukaryota</taxon>
        <taxon>Metazoa</taxon>
        <taxon>Ecdysozoa</taxon>
        <taxon>Nematoda</taxon>
        <taxon>Chromadorea</taxon>
        <taxon>Rhabditida</taxon>
        <taxon>Tylenchina</taxon>
        <taxon>Panagrolaimomorpha</taxon>
        <taxon>Strongyloidoidea</taxon>
        <taxon>Alloionematidae</taxon>
        <taxon>Rhabditophanes</taxon>
    </lineage>
</organism>